<evidence type="ECO:0000313" key="2">
    <source>
        <dbReference type="EMBL" id="HIU93396.1"/>
    </source>
</evidence>
<dbReference type="EMBL" id="DVOD01000071">
    <property type="protein sequence ID" value="HIU93396.1"/>
    <property type="molecule type" value="Genomic_DNA"/>
</dbReference>
<dbReference type="InterPro" id="IPR001478">
    <property type="entry name" value="PDZ"/>
</dbReference>
<dbReference type="PROSITE" id="PS50106">
    <property type="entry name" value="PDZ"/>
    <property type="match status" value="1"/>
</dbReference>
<dbReference type="Gene3D" id="2.30.42.10">
    <property type="match status" value="1"/>
</dbReference>
<gene>
    <name evidence="2" type="ORF">IAD26_09745</name>
</gene>
<sequence>MELIRVFMGILLVICLLLNVNFKKIHDYLEEQRILNETIEASSPLGLYVEDFKGRVKIIDVLDYTPASNAGLEPGDRILKVNGCKIKNVKDFFECMEEANPDEHVKLVVHRVDSCSTFPVDIAPFETTCK</sequence>
<feature type="domain" description="PDZ" evidence="1">
    <location>
        <begin position="33"/>
        <end position="89"/>
    </location>
</feature>
<name>A0A9D1N1W8_9CLOT</name>
<dbReference type="AlphaFoldDB" id="A0A9D1N1W8"/>
<comment type="caution">
    <text evidence="2">The sequence shown here is derived from an EMBL/GenBank/DDBJ whole genome shotgun (WGS) entry which is preliminary data.</text>
</comment>
<evidence type="ECO:0000313" key="3">
    <source>
        <dbReference type="Proteomes" id="UP000886748"/>
    </source>
</evidence>
<dbReference type="SMART" id="SM00228">
    <property type="entry name" value="PDZ"/>
    <property type="match status" value="1"/>
</dbReference>
<organism evidence="2 3">
    <name type="scientific">Candidatus Limenecus avicola</name>
    <dbReference type="NCBI Taxonomy" id="2840847"/>
    <lineage>
        <taxon>Bacteria</taxon>
        <taxon>Bacillati</taxon>
        <taxon>Bacillota</taxon>
        <taxon>Clostridia</taxon>
        <taxon>Eubacteriales</taxon>
        <taxon>Clostridiaceae</taxon>
        <taxon>Clostridiaceae incertae sedis</taxon>
        <taxon>Candidatus Limenecus</taxon>
    </lineage>
</organism>
<proteinExistence type="predicted"/>
<dbReference type="Pfam" id="PF13180">
    <property type="entry name" value="PDZ_2"/>
    <property type="match status" value="1"/>
</dbReference>
<reference evidence="2" key="2">
    <citation type="journal article" date="2021" name="PeerJ">
        <title>Extensive microbial diversity within the chicken gut microbiome revealed by metagenomics and culture.</title>
        <authorList>
            <person name="Gilroy R."/>
            <person name="Ravi A."/>
            <person name="Getino M."/>
            <person name="Pursley I."/>
            <person name="Horton D.L."/>
            <person name="Alikhan N.F."/>
            <person name="Baker D."/>
            <person name="Gharbi K."/>
            <person name="Hall N."/>
            <person name="Watson M."/>
            <person name="Adriaenssens E.M."/>
            <person name="Foster-Nyarko E."/>
            <person name="Jarju S."/>
            <person name="Secka A."/>
            <person name="Antonio M."/>
            <person name="Oren A."/>
            <person name="Chaudhuri R.R."/>
            <person name="La Ragione R."/>
            <person name="Hildebrand F."/>
            <person name="Pallen M.J."/>
        </authorList>
    </citation>
    <scope>NUCLEOTIDE SEQUENCE</scope>
    <source>
        <strain evidence="2">CHK154-7741</strain>
    </source>
</reference>
<accession>A0A9D1N1W8</accession>
<dbReference type="SUPFAM" id="SSF50156">
    <property type="entry name" value="PDZ domain-like"/>
    <property type="match status" value="1"/>
</dbReference>
<protein>
    <submittedName>
        <fullName evidence="2">PDZ domain-containing protein</fullName>
    </submittedName>
</protein>
<dbReference type="Proteomes" id="UP000886748">
    <property type="component" value="Unassembled WGS sequence"/>
</dbReference>
<dbReference type="InterPro" id="IPR036034">
    <property type="entry name" value="PDZ_sf"/>
</dbReference>
<evidence type="ECO:0000259" key="1">
    <source>
        <dbReference type="PROSITE" id="PS50106"/>
    </source>
</evidence>
<reference evidence="2" key="1">
    <citation type="submission" date="2020-10" db="EMBL/GenBank/DDBJ databases">
        <authorList>
            <person name="Gilroy R."/>
        </authorList>
    </citation>
    <scope>NUCLEOTIDE SEQUENCE</scope>
    <source>
        <strain evidence="2">CHK154-7741</strain>
    </source>
</reference>